<evidence type="ECO:0000313" key="3">
    <source>
        <dbReference type="EMBL" id="NNM71210.1"/>
    </source>
</evidence>
<dbReference type="Pfam" id="PF12705">
    <property type="entry name" value="PDDEXK_1"/>
    <property type="match status" value="1"/>
</dbReference>
<dbReference type="SUPFAM" id="SSF52540">
    <property type="entry name" value="P-loop containing nucleoside triphosphate hydrolases"/>
    <property type="match status" value="1"/>
</dbReference>
<dbReference type="Gene3D" id="3.90.320.10">
    <property type="match status" value="1"/>
</dbReference>
<dbReference type="NCBIfam" id="TIGR02786">
    <property type="entry name" value="addB_alphas"/>
    <property type="match status" value="1"/>
</dbReference>
<dbReference type="EMBL" id="JABEPP010000001">
    <property type="protein sequence ID" value="NNM71210.1"/>
    <property type="molecule type" value="Genomic_DNA"/>
</dbReference>
<feature type="domain" description="PD-(D/E)XK endonuclease-like" evidence="2">
    <location>
        <begin position="763"/>
        <end position="994"/>
    </location>
</feature>
<dbReference type="InterPro" id="IPR014153">
    <property type="entry name" value="Ds_break_AddB"/>
</dbReference>
<comment type="caution">
    <text evidence="3">The sequence shown here is derived from an EMBL/GenBank/DDBJ whole genome shotgun (WGS) entry which is preliminary data.</text>
</comment>
<reference evidence="3 4" key="1">
    <citation type="submission" date="2020-04" db="EMBL/GenBank/DDBJ databases">
        <title>Enterovirga sp. isolate from soil.</title>
        <authorList>
            <person name="Chea S."/>
            <person name="Kim D.-U."/>
        </authorList>
    </citation>
    <scope>NUCLEOTIDE SEQUENCE [LARGE SCALE GENOMIC DNA]</scope>
    <source>
        <strain evidence="3 4">DB1703</strain>
    </source>
</reference>
<keyword evidence="4" id="KW-1185">Reference proteome</keyword>
<proteinExistence type="predicted"/>
<dbReference type="AlphaFoldDB" id="A0A849I520"/>
<organism evidence="3 4">
    <name type="scientific">Enterovirga aerilata</name>
    <dbReference type="NCBI Taxonomy" id="2730920"/>
    <lineage>
        <taxon>Bacteria</taxon>
        <taxon>Pseudomonadati</taxon>
        <taxon>Pseudomonadota</taxon>
        <taxon>Alphaproteobacteria</taxon>
        <taxon>Hyphomicrobiales</taxon>
        <taxon>Methylobacteriaceae</taxon>
        <taxon>Enterovirga</taxon>
    </lineage>
</organism>
<feature type="region of interest" description="Disordered" evidence="1">
    <location>
        <begin position="740"/>
        <end position="759"/>
    </location>
</feature>
<evidence type="ECO:0000256" key="1">
    <source>
        <dbReference type="SAM" id="MobiDB-lite"/>
    </source>
</evidence>
<evidence type="ECO:0000313" key="4">
    <source>
        <dbReference type="Proteomes" id="UP000564885"/>
    </source>
</evidence>
<dbReference type="Proteomes" id="UP000564885">
    <property type="component" value="Unassembled WGS sequence"/>
</dbReference>
<feature type="compositionally biased region" description="Pro residues" evidence="1">
    <location>
        <begin position="742"/>
        <end position="757"/>
    </location>
</feature>
<dbReference type="InterPro" id="IPR011604">
    <property type="entry name" value="PDDEXK-like_dom_sf"/>
</dbReference>
<accession>A0A849I520</accession>
<protein>
    <submittedName>
        <fullName evidence="3">Double-strand break repair protein AddB</fullName>
    </submittedName>
</protein>
<dbReference type="InterPro" id="IPR027417">
    <property type="entry name" value="P-loop_NTPase"/>
</dbReference>
<sequence>MERFLAEPKLFTIPPGTPFLATLADALHSGELVGPLGPDEISAATIYLPTRRAGRALAELLAARARGRGLVLPRIVPLGDADEESGTGGASASADLKPAIPPLERRLILARLVQVWAARVDRSELRLDPDTPFMVPGSPADAVSLAADLEGLMDALATESVDWEALEEVVDIDYSQYFRLTLDFVRIAHELWPGILAERDAMDPAVRRNAVIEAERRRLEREPPAGPVIAAGSTGSIPATARLLATIARLPRGAVVLPGLDLDLDEKGWAAIGGDGRSGGVHGHPQFILRRLVEESVGTARSAVTPLGPRDPALEPRRRLLSEIMRPADTTDLWAEISKVERHIVASEGTDGLVLIEAADEREEALAIAVALRETLATPGRRAALVTPDRSLARRVAAELGRWGIRIADSAGIPLADTAPGRLARLAAEAAALDFQPVQVLALLAHPQVTLGLAREEVERGAAALELGVLRGPAPRPGLDGIAAAYRLRRAGKSRREPLPARILSPEDWDLAAEILQRLDLAFGPFRQAGADGRLVDLVRLAGLHADAVAGLTDLPPGTGRPPDPARDCLDGLFDELAATRVEDGAGRSILGRFSDYPAFFSALARDRQLAPEIRGTHPRIRILGLLEARLIEADRVVLGGLDETIWPPVAETDAFLNRPMRLKLGLTPPERRIGQTAHDFVQALGVRDAIVSRARKRGGKPTVPSRFLERLQAFAGKPVWSEMVARGDRYRRLAAALDTPRPVPPLRRPEPQPGPERFPRKLSVTEIETLVRDPYAIFARHVLRLEPLDPIAVQPSAAERGTILHEIVGGFAAAHPKELPADAEAELLQRGADRFGPIEEAYPELYALWWPAFVRFVPAYLEWERKRRARLSAIHVERSGQIAIPIADGDVFMLRARADRIEYGTGSEAVIIDFKSGRVPSDREVAVGFSPQLTLEAAMLMRGGFDRVPAAEALPVLEYVKIGGRELLRERAVETPKKDGRSIAALVEEHLEGLEKLVRRYAVEGAGYRSRPYPQYARAHSPYDHLARVKEWSATAGADDAGGER</sequence>
<dbReference type="RefSeq" id="WP_171216697.1">
    <property type="nucleotide sequence ID" value="NZ_JABEPP010000001.1"/>
</dbReference>
<dbReference type="InterPro" id="IPR038726">
    <property type="entry name" value="PDDEXK_AddAB-type"/>
</dbReference>
<evidence type="ECO:0000259" key="2">
    <source>
        <dbReference type="Pfam" id="PF12705"/>
    </source>
</evidence>
<gene>
    <name evidence="3" type="primary">addB</name>
    <name evidence="3" type="ORF">HJG44_02230</name>
</gene>
<name>A0A849I520_9HYPH</name>